<accession>A0A0C3C2W1</accession>
<sequence length="58" mass="6674">MPEIEKLVIEDETQGDEEISPDDTIYVVPTGFENELHPLPPHIYWKMNIKSVHQDGAK</sequence>
<name>A0A0C3C2W1_HEBCY</name>
<dbReference type="HOGENOM" id="CLU_2979330_0_0_1"/>
<dbReference type="AlphaFoldDB" id="A0A0C3C2W1"/>
<gene>
    <name evidence="1" type="ORF">M413DRAFT_30602</name>
</gene>
<reference evidence="2" key="2">
    <citation type="submission" date="2015-01" db="EMBL/GenBank/DDBJ databases">
        <title>Evolutionary Origins and Diversification of the Mycorrhizal Mutualists.</title>
        <authorList>
            <consortium name="DOE Joint Genome Institute"/>
            <consortium name="Mycorrhizal Genomics Consortium"/>
            <person name="Kohler A."/>
            <person name="Kuo A."/>
            <person name="Nagy L.G."/>
            <person name="Floudas D."/>
            <person name="Copeland A."/>
            <person name="Barry K.W."/>
            <person name="Cichocki N."/>
            <person name="Veneault-Fourrey C."/>
            <person name="LaButti K."/>
            <person name="Lindquist E.A."/>
            <person name="Lipzen A."/>
            <person name="Lundell T."/>
            <person name="Morin E."/>
            <person name="Murat C."/>
            <person name="Riley R."/>
            <person name="Ohm R."/>
            <person name="Sun H."/>
            <person name="Tunlid A."/>
            <person name="Henrissat B."/>
            <person name="Grigoriev I.V."/>
            <person name="Hibbett D.S."/>
            <person name="Martin F."/>
        </authorList>
    </citation>
    <scope>NUCLEOTIDE SEQUENCE [LARGE SCALE GENOMIC DNA]</scope>
    <source>
        <strain evidence="2">h7</strain>
    </source>
</reference>
<dbReference type="EMBL" id="KN831794">
    <property type="protein sequence ID" value="KIM37956.1"/>
    <property type="molecule type" value="Genomic_DNA"/>
</dbReference>
<evidence type="ECO:0000313" key="2">
    <source>
        <dbReference type="Proteomes" id="UP000053424"/>
    </source>
</evidence>
<proteinExistence type="predicted"/>
<evidence type="ECO:0000313" key="1">
    <source>
        <dbReference type="EMBL" id="KIM37956.1"/>
    </source>
</evidence>
<protein>
    <submittedName>
        <fullName evidence="1">Uncharacterized protein</fullName>
    </submittedName>
</protein>
<organism evidence="1 2">
    <name type="scientific">Hebeloma cylindrosporum</name>
    <dbReference type="NCBI Taxonomy" id="76867"/>
    <lineage>
        <taxon>Eukaryota</taxon>
        <taxon>Fungi</taxon>
        <taxon>Dikarya</taxon>
        <taxon>Basidiomycota</taxon>
        <taxon>Agaricomycotina</taxon>
        <taxon>Agaricomycetes</taxon>
        <taxon>Agaricomycetidae</taxon>
        <taxon>Agaricales</taxon>
        <taxon>Agaricineae</taxon>
        <taxon>Hymenogastraceae</taxon>
        <taxon>Hebeloma</taxon>
    </lineage>
</organism>
<dbReference type="Proteomes" id="UP000053424">
    <property type="component" value="Unassembled WGS sequence"/>
</dbReference>
<reference evidence="1 2" key="1">
    <citation type="submission" date="2014-04" db="EMBL/GenBank/DDBJ databases">
        <authorList>
            <consortium name="DOE Joint Genome Institute"/>
            <person name="Kuo A."/>
            <person name="Gay G."/>
            <person name="Dore J."/>
            <person name="Kohler A."/>
            <person name="Nagy L.G."/>
            <person name="Floudas D."/>
            <person name="Copeland A."/>
            <person name="Barry K.W."/>
            <person name="Cichocki N."/>
            <person name="Veneault-Fourrey C."/>
            <person name="LaButti K."/>
            <person name="Lindquist E.A."/>
            <person name="Lipzen A."/>
            <person name="Lundell T."/>
            <person name="Morin E."/>
            <person name="Murat C."/>
            <person name="Sun H."/>
            <person name="Tunlid A."/>
            <person name="Henrissat B."/>
            <person name="Grigoriev I.V."/>
            <person name="Hibbett D.S."/>
            <person name="Martin F."/>
            <person name="Nordberg H.P."/>
            <person name="Cantor M.N."/>
            <person name="Hua S.X."/>
        </authorList>
    </citation>
    <scope>NUCLEOTIDE SEQUENCE [LARGE SCALE GENOMIC DNA]</scope>
    <source>
        <strain evidence="2">h7</strain>
    </source>
</reference>
<keyword evidence="2" id="KW-1185">Reference proteome</keyword>